<name>A0ABY4W042_9PROT</name>
<keyword evidence="6 13" id="KW-0441">Lipid A biosynthesis</keyword>
<evidence type="ECO:0000313" key="15">
    <source>
        <dbReference type="Proteomes" id="UP001056291"/>
    </source>
</evidence>
<feature type="binding site" evidence="13">
    <location>
        <begin position="54"/>
        <end position="61"/>
    </location>
    <ligand>
        <name>ATP</name>
        <dbReference type="ChEBI" id="CHEBI:30616"/>
    </ligand>
</feature>
<dbReference type="PANTHER" id="PTHR42724">
    <property type="entry name" value="TETRAACYLDISACCHARIDE 4'-KINASE"/>
    <property type="match status" value="1"/>
</dbReference>
<comment type="pathway">
    <text evidence="2 13">Glycolipid biosynthesis; lipid IV(A) biosynthesis; lipid IV(A) from (3R)-3-hydroxytetradecanoyl-[acyl-carrier-protein] and UDP-N-acetyl-alpha-D-glucosamine: step 6/6.</text>
</comment>
<keyword evidence="8 13" id="KW-0547">Nucleotide-binding</keyword>
<evidence type="ECO:0000256" key="9">
    <source>
        <dbReference type="ARBA" id="ARBA00022777"/>
    </source>
</evidence>
<evidence type="ECO:0000256" key="12">
    <source>
        <dbReference type="ARBA" id="ARBA00029757"/>
    </source>
</evidence>
<dbReference type="NCBIfam" id="TIGR00682">
    <property type="entry name" value="lpxK"/>
    <property type="match status" value="1"/>
</dbReference>
<dbReference type="Proteomes" id="UP001056291">
    <property type="component" value="Chromosome"/>
</dbReference>
<comment type="catalytic activity">
    <reaction evidence="13">
        <text>a lipid A disaccharide + ATP = a lipid IVA + ADP + H(+)</text>
        <dbReference type="Rhea" id="RHEA:67840"/>
        <dbReference type="ChEBI" id="CHEBI:15378"/>
        <dbReference type="ChEBI" id="CHEBI:30616"/>
        <dbReference type="ChEBI" id="CHEBI:176343"/>
        <dbReference type="ChEBI" id="CHEBI:176425"/>
        <dbReference type="ChEBI" id="CHEBI:456216"/>
        <dbReference type="EC" id="2.7.1.130"/>
    </reaction>
</comment>
<keyword evidence="15" id="KW-1185">Reference proteome</keyword>
<dbReference type="EC" id="2.7.1.130" evidence="3 13"/>
<evidence type="ECO:0000256" key="10">
    <source>
        <dbReference type="ARBA" id="ARBA00022840"/>
    </source>
</evidence>
<proteinExistence type="inferred from homology"/>
<dbReference type="GO" id="GO:0009029">
    <property type="term" value="F:lipid-A 4'-kinase activity"/>
    <property type="evidence" value="ECO:0007669"/>
    <property type="project" value="UniProtKB-EC"/>
</dbReference>
<evidence type="ECO:0000256" key="13">
    <source>
        <dbReference type="HAMAP-Rule" id="MF_00409"/>
    </source>
</evidence>
<protein>
    <recommendedName>
        <fullName evidence="4 13">Tetraacyldisaccharide 4'-kinase</fullName>
        <ecNumber evidence="3 13">2.7.1.130</ecNumber>
    </recommendedName>
    <alternativeName>
        <fullName evidence="12 13">Lipid A 4'-kinase</fullName>
    </alternativeName>
</protein>
<evidence type="ECO:0000313" key="14">
    <source>
        <dbReference type="EMBL" id="USG60209.1"/>
    </source>
</evidence>
<evidence type="ECO:0000256" key="5">
    <source>
        <dbReference type="ARBA" id="ARBA00022516"/>
    </source>
</evidence>
<evidence type="ECO:0000256" key="2">
    <source>
        <dbReference type="ARBA" id="ARBA00004870"/>
    </source>
</evidence>
<keyword evidence="9 13" id="KW-0418">Kinase</keyword>
<evidence type="ECO:0000256" key="6">
    <source>
        <dbReference type="ARBA" id="ARBA00022556"/>
    </source>
</evidence>
<evidence type="ECO:0000256" key="8">
    <source>
        <dbReference type="ARBA" id="ARBA00022741"/>
    </source>
</evidence>
<comment type="function">
    <text evidence="1 13">Transfers the gamma-phosphate of ATP to the 4'-position of a tetraacyldisaccharide 1-phosphate intermediate (termed DS-1-P) to form tetraacyldisaccharide 1,4'-bis-phosphate (lipid IVA).</text>
</comment>
<dbReference type="SUPFAM" id="SSF52540">
    <property type="entry name" value="P-loop containing nucleoside triphosphate hydrolases"/>
    <property type="match status" value="1"/>
</dbReference>
<dbReference type="EMBL" id="CP098747">
    <property type="protein sequence ID" value="USG60209.1"/>
    <property type="molecule type" value="Genomic_DNA"/>
</dbReference>
<accession>A0ABY4W042</accession>
<dbReference type="InterPro" id="IPR027417">
    <property type="entry name" value="P-loop_NTPase"/>
</dbReference>
<evidence type="ECO:0000256" key="7">
    <source>
        <dbReference type="ARBA" id="ARBA00022679"/>
    </source>
</evidence>
<evidence type="ECO:0000256" key="3">
    <source>
        <dbReference type="ARBA" id="ARBA00012071"/>
    </source>
</evidence>
<dbReference type="HAMAP" id="MF_00409">
    <property type="entry name" value="LpxK"/>
    <property type="match status" value="1"/>
</dbReference>
<gene>
    <name evidence="13 14" type="primary">lpxK</name>
    <name evidence="14" type="ORF">NBZ79_13585</name>
</gene>
<evidence type="ECO:0000256" key="4">
    <source>
        <dbReference type="ARBA" id="ARBA00016436"/>
    </source>
</evidence>
<evidence type="ECO:0000256" key="11">
    <source>
        <dbReference type="ARBA" id="ARBA00023098"/>
    </source>
</evidence>
<evidence type="ECO:0000256" key="1">
    <source>
        <dbReference type="ARBA" id="ARBA00002274"/>
    </source>
</evidence>
<keyword evidence="7 13" id="KW-0808">Transferase</keyword>
<keyword evidence="10 13" id="KW-0067">ATP-binding</keyword>
<keyword evidence="11 13" id="KW-0443">Lipid metabolism</keyword>
<keyword evidence="5 13" id="KW-0444">Lipid biosynthesis</keyword>
<organism evidence="14 15">
    <name type="scientific">Sneathiella marina</name>
    <dbReference type="NCBI Taxonomy" id="2950108"/>
    <lineage>
        <taxon>Bacteria</taxon>
        <taxon>Pseudomonadati</taxon>
        <taxon>Pseudomonadota</taxon>
        <taxon>Alphaproteobacteria</taxon>
        <taxon>Sneathiellales</taxon>
        <taxon>Sneathiellaceae</taxon>
        <taxon>Sneathiella</taxon>
    </lineage>
</organism>
<reference evidence="14" key="1">
    <citation type="submission" date="2022-06" db="EMBL/GenBank/DDBJ databases">
        <title>Sneathiella actinostolidae sp. nov., isolated from a sea anemonein the Western Pacific Ocean.</title>
        <authorList>
            <person name="Wei M.J."/>
        </authorList>
    </citation>
    <scope>NUCLEOTIDE SEQUENCE</scope>
    <source>
        <strain evidence="14">PHK-P5</strain>
    </source>
</reference>
<comment type="similarity">
    <text evidence="13">Belongs to the LpxK family.</text>
</comment>
<sequence>MKAPKFWRSDRNSSLLPTLLKPVSWIYRGADRLNRRFQATRQVGIPVVCVGNVVAGGAGKTPVAMAIAKFYLSKGLKPHFLSRGYGGTLSGPVRVVLDVHTYAEVGDEPLLLAEIAPAWISRDRVQGAEAAQAAGADIIIMDDGFQNPSLHKDMSLLVFDGDFGVGNGNLLPAGPLREPVESALARAQAVVQVGGSKGSLAALGIKKDMPFFRTFLVPDPTAKVISSERVVAFAGIGRPEKFYDSLRGSGCELIESFSFADHHVYTADELMKMVERANKLDAALVTTRKDYVRLSGEAKLMVTVFDIELNVEAPDAFQEFLLSVLPKAP</sequence>
<dbReference type="InterPro" id="IPR003758">
    <property type="entry name" value="LpxK"/>
</dbReference>
<dbReference type="PANTHER" id="PTHR42724:SF1">
    <property type="entry name" value="TETRAACYLDISACCHARIDE 4'-KINASE, MITOCHONDRIAL-RELATED"/>
    <property type="match status" value="1"/>
</dbReference>
<dbReference type="RefSeq" id="WP_251933016.1">
    <property type="nucleotide sequence ID" value="NZ_CP098747.1"/>
</dbReference>
<dbReference type="Pfam" id="PF02606">
    <property type="entry name" value="LpxK"/>
    <property type="match status" value="1"/>
</dbReference>